<evidence type="ECO:0000256" key="5">
    <source>
        <dbReference type="ARBA" id="ARBA00022801"/>
    </source>
</evidence>
<dbReference type="GO" id="GO:0005634">
    <property type="term" value="C:nucleus"/>
    <property type="evidence" value="ECO:0007669"/>
    <property type="project" value="TreeGrafter"/>
</dbReference>
<evidence type="ECO:0000256" key="9">
    <source>
        <dbReference type="ARBA" id="ARBA00067190"/>
    </source>
</evidence>
<evidence type="ECO:0000256" key="6">
    <source>
        <dbReference type="ARBA" id="ARBA00022912"/>
    </source>
</evidence>
<dbReference type="GO" id="GO:0110032">
    <property type="term" value="P:positive regulation of G2/MI transition of meiotic cell cycle"/>
    <property type="evidence" value="ECO:0007669"/>
    <property type="project" value="TreeGrafter"/>
</dbReference>
<dbReference type="GO" id="GO:0004725">
    <property type="term" value="F:protein tyrosine phosphatase activity"/>
    <property type="evidence" value="ECO:0007669"/>
    <property type="project" value="UniProtKB-UniRule"/>
</dbReference>
<feature type="region of interest" description="Disordered" evidence="11">
    <location>
        <begin position="358"/>
        <end position="379"/>
    </location>
</feature>
<keyword evidence="3 10" id="KW-0132">Cell division</keyword>
<evidence type="ECO:0000313" key="13">
    <source>
        <dbReference type="EMBL" id="KAF6764773.1"/>
    </source>
</evidence>
<dbReference type="Pfam" id="PF00581">
    <property type="entry name" value="Rhodanese"/>
    <property type="match status" value="1"/>
</dbReference>
<evidence type="ECO:0000256" key="2">
    <source>
        <dbReference type="ARBA" id="ARBA00013064"/>
    </source>
</evidence>
<organism evidence="13 14">
    <name type="scientific">Ephemerocybe angulata</name>
    <dbReference type="NCBI Taxonomy" id="980116"/>
    <lineage>
        <taxon>Eukaryota</taxon>
        <taxon>Fungi</taxon>
        <taxon>Dikarya</taxon>
        <taxon>Basidiomycota</taxon>
        <taxon>Agaricomycotina</taxon>
        <taxon>Agaricomycetes</taxon>
        <taxon>Agaricomycetidae</taxon>
        <taxon>Agaricales</taxon>
        <taxon>Agaricineae</taxon>
        <taxon>Psathyrellaceae</taxon>
        <taxon>Ephemerocybe</taxon>
    </lineage>
</organism>
<dbReference type="InterPro" id="IPR036873">
    <property type="entry name" value="Rhodanese-like_dom_sf"/>
</dbReference>
<gene>
    <name evidence="13" type="ORF">DFP72DRAFT_1058596</name>
</gene>
<comment type="caution">
    <text evidence="13">The sequence shown here is derived from an EMBL/GenBank/DDBJ whole genome shotgun (WGS) entry which is preliminary data.</text>
</comment>
<comment type="function">
    <text evidence="10">Tyrosine protein phosphatase which functions as a dosage-dependent inducer of mitotic progression.</text>
</comment>
<comment type="catalytic activity">
    <reaction evidence="8 10">
        <text>O-phospho-L-tyrosyl-[protein] + H2O = L-tyrosyl-[protein] + phosphate</text>
        <dbReference type="Rhea" id="RHEA:10684"/>
        <dbReference type="Rhea" id="RHEA-COMP:10136"/>
        <dbReference type="Rhea" id="RHEA-COMP:20101"/>
        <dbReference type="ChEBI" id="CHEBI:15377"/>
        <dbReference type="ChEBI" id="CHEBI:43474"/>
        <dbReference type="ChEBI" id="CHEBI:46858"/>
        <dbReference type="ChEBI" id="CHEBI:61978"/>
        <dbReference type="EC" id="3.1.3.48"/>
    </reaction>
</comment>
<dbReference type="Gene3D" id="3.40.250.10">
    <property type="entry name" value="Rhodanese-like domain"/>
    <property type="match status" value="1"/>
</dbReference>
<feature type="domain" description="Rhodanese" evidence="12">
    <location>
        <begin position="461"/>
        <end position="576"/>
    </location>
</feature>
<accession>A0A8H6IG02</accession>
<dbReference type="EMBL" id="JACGCI010000003">
    <property type="protein sequence ID" value="KAF6764773.1"/>
    <property type="molecule type" value="Genomic_DNA"/>
</dbReference>
<comment type="similarity">
    <text evidence="1 10">Belongs to the MPI phosphatase family.</text>
</comment>
<dbReference type="PRINTS" id="PR00716">
    <property type="entry name" value="MPIPHPHTASE"/>
</dbReference>
<feature type="compositionally biased region" description="Polar residues" evidence="11">
    <location>
        <begin position="138"/>
        <end position="155"/>
    </location>
</feature>
<evidence type="ECO:0000256" key="3">
    <source>
        <dbReference type="ARBA" id="ARBA00022618"/>
    </source>
</evidence>
<reference evidence="13 14" key="1">
    <citation type="submission" date="2020-07" db="EMBL/GenBank/DDBJ databases">
        <title>Comparative genomics of pyrophilous fungi reveals a link between fire events and developmental genes.</title>
        <authorList>
            <consortium name="DOE Joint Genome Institute"/>
            <person name="Steindorff A.S."/>
            <person name="Carver A."/>
            <person name="Calhoun S."/>
            <person name="Stillman K."/>
            <person name="Liu H."/>
            <person name="Lipzen A."/>
            <person name="Pangilinan J."/>
            <person name="Labutti K."/>
            <person name="Bruns T.D."/>
            <person name="Grigoriev I.V."/>
        </authorList>
    </citation>
    <scope>NUCLEOTIDE SEQUENCE [LARGE SCALE GENOMIC DNA]</scope>
    <source>
        <strain evidence="13 14">CBS 144469</strain>
    </source>
</reference>
<dbReference type="AlphaFoldDB" id="A0A8H6IG02"/>
<dbReference type="FunFam" id="3.40.250.10:FF:000021">
    <property type="entry name" value="M-phase inducer phosphatase cdc-25.2"/>
    <property type="match status" value="1"/>
</dbReference>
<evidence type="ECO:0000259" key="12">
    <source>
        <dbReference type="PROSITE" id="PS50206"/>
    </source>
</evidence>
<keyword evidence="5 10" id="KW-0378">Hydrolase</keyword>
<dbReference type="GO" id="GO:0005737">
    <property type="term" value="C:cytoplasm"/>
    <property type="evidence" value="ECO:0007669"/>
    <property type="project" value="TreeGrafter"/>
</dbReference>
<evidence type="ECO:0000256" key="10">
    <source>
        <dbReference type="RuleBase" id="RU368028"/>
    </source>
</evidence>
<feature type="region of interest" description="Disordered" evidence="11">
    <location>
        <begin position="132"/>
        <end position="166"/>
    </location>
</feature>
<evidence type="ECO:0000313" key="14">
    <source>
        <dbReference type="Proteomes" id="UP000521943"/>
    </source>
</evidence>
<dbReference type="PANTHER" id="PTHR10828">
    <property type="entry name" value="M-PHASE INDUCER PHOSPHATASE DUAL SPECIFICITY PHOSPHATASE CDC25"/>
    <property type="match status" value="1"/>
</dbReference>
<dbReference type="CDD" id="cd01530">
    <property type="entry name" value="Cdc25"/>
    <property type="match status" value="1"/>
</dbReference>
<keyword evidence="14" id="KW-1185">Reference proteome</keyword>
<dbReference type="InterPro" id="IPR001763">
    <property type="entry name" value="Rhodanese-like_dom"/>
</dbReference>
<keyword evidence="7 10" id="KW-0131">Cell cycle</keyword>
<keyword evidence="6 10" id="KW-0904">Protein phosphatase</keyword>
<feature type="region of interest" description="Disordered" evidence="11">
    <location>
        <begin position="238"/>
        <end position="270"/>
    </location>
</feature>
<dbReference type="GO" id="GO:0000086">
    <property type="term" value="P:G2/M transition of mitotic cell cycle"/>
    <property type="evidence" value="ECO:0007669"/>
    <property type="project" value="TreeGrafter"/>
</dbReference>
<evidence type="ECO:0000256" key="11">
    <source>
        <dbReference type="SAM" id="MobiDB-lite"/>
    </source>
</evidence>
<dbReference type="EC" id="3.1.3.48" evidence="2 10"/>
<evidence type="ECO:0000256" key="1">
    <source>
        <dbReference type="ARBA" id="ARBA00011065"/>
    </source>
</evidence>
<name>A0A8H6IG02_9AGAR</name>
<dbReference type="PANTHER" id="PTHR10828:SF17">
    <property type="entry name" value="PROTEIN-TYROSINE-PHOSPHATASE"/>
    <property type="match status" value="1"/>
</dbReference>
<dbReference type="OrthoDB" id="26523at2759"/>
<dbReference type="SUPFAM" id="SSF52821">
    <property type="entry name" value="Rhodanese/Cell cycle control phosphatase"/>
    <property type="match status" value="1"/>
</dbReference>
<evidence type="ECO:0000256" key="4">
    <source>
        <dbReference type="ARBA" id="ARBA00022776"/>
    </source>
</evidence>
<dbReference type="PROSITE" id="PS50206">
    <property type="entry name" value="RHODANESE_3"/>
    <property type="match status" value="1"/>
</dbReference>
<dbReference type="Proteomes" id="UP000521943">
    <property type="component" value="Unassembled WGS sequence"/>
</dbReference>
<proteinExistence type="inferred from homology"/>
<feature type="region of interest" description="Disordered" evidence="11">
    <location>
        <begin position="660"/>
        <end position="717"/>
    </location>
</feature>
<sequence>MATVRDPDMPFMNRLLDSASHRRAYKRPRVTHPPPTSDFDMAFFAQAPTHLAPPPRNLGRKRSDRHLSSRNEVEEYLSSSDLELSFASNVSLNSPPHRTSGLPDCEPMDISPMPPQKVAKAPSGLLAFKTAAPRPRALTSNNSRLFGSDLSNSNKLADPPSTKGTAVNKKLARSALPTEWMAAMRPPPEPQSIPTAPSSPTDDAMDVDTSYIMEAPPELAPAPAAEGIANFFFDTMSPSKKRRSLSPEGSPAMVHNATSSPMLPPSPSEAKLNRMAAAGRIAKPSLQGLGAPSASFVRRPRRPVLSEMVHPTSHGAQSAYPLLSAGLDDEDAGLQSAPPVRRAFSALLPPSVYIGDSEGDSSFDADGPDMSSPAQAYAKRQHVKTIRRCDGTEDFRPLTGASALVMNESPKTRLKSPGLPGHGDNEAHGKILPCHRVADDGLMRITPQTLDALIDGKYDNGIHDYHIIDCRFDYEYNGGHIKGAVNINSEKAVEELLLGPSLTKPRPSTSGDSTRKTILVFHCEFSAMRAPTFAKHLRSKDRAVNNHIYPKIHYPEVYILEGGYCQYFKSSGHRCDPPAYITMKDPRFSQSCEGGMDQFRKVTKFGRHKSYAYGEGGMMKTSSTSSSQQGAKRNTAPVSLFAAAASAVRSRRAGSISLMTLPEDSHSAEAEHEDTDTDLGDSPCPPPTKSAMLKTKGLKPLSRVLHRAETYGPGRAF</sequence>
<evidence type="ECO:0000256" key="7">
    <source>
        <dbReference type="ARBA" id="ARBA00023306"/>
    </source>
</evidence>
<dbReference type="InterPro" id="IPR000751">
    <property type="entry name" value="MPI_Phosphatase"/>
</dbReference>
<feature type="region of interest" description="Disordered" evidence="11">
    <location>
        <begin position="20"/>
        <end position="72"/>
    </location>
</feature>
<feature type="compositionally biased region" description="Acidic residues" evidence="11">
    <location>
        <begin position="358"/>
        <end position="367"/>
    </location>
</feature>
<evidence type="ECO:0000256" key="8">
    <source>
        <dbReference type="ARBA" id="ARBA00051722"/>
    </source>
</evidence>
<feature type="compositionally biased region" description="Basic residues" evidence="11">
    <location>
        <begin position="21"/>
        <end position="30"/>
    </location>
</feature>
<dbReference type="GO" id="GO:0010971">
    <property type="term" value="P:positive regulation of G2/M transition of mitotic cell cycle"/>
    <property type="evidence" value="ECO:0007669"/>
    <property type="project" value="TreeGrafter"/>
</dbReference>
<dbReference type="SMART" id="SM00450">
    <property type="entry name" value="RHOD"/>
    <property type="match status" value="1"/>
</dbReference>
<keyword evidence="4 10" id="KW-0498">Mitosis</keyword>
<protein>
    <recommendedName>
        <fullName evidence="9 10">M-phase inducer phosphatase</fullName>
        <ecNumber evidence="2 10">3.1.3.48</ecNumber>
    </recommendedName>
</protein>
<dbReference type="GO" id="GO:0051301">
    <property type="term" value="P:cell division"/>
    <property type="evidence" value="ECO:0007669"/>
    <property type="project" value="UniProtKB-UniRule"/>
</dbReference>